<dbReference type="EMBL" id="BNEE01000004">
    <property type="protein sequence ID" value="GHI83488.1"/>
    <property type="molecule type" value="Genomic_DNA"/>
</dbReference>
<keyword evidence="2" id="KW-1185">Reference proteome</keyword>
<dbReference type="AlphaFoldDB" id="A0A919GS42"/>
<sequence length="54" mass="5930">MPPAPLLPYTHTTRCRQGTACPMPSEEKGNRAMCKHRTAAAVPPSRYDVIPVSH</sequence>
<reference evidence="1" key="1">
    <citation type="submission" date="2020-09" db="EMBL/GenBank/DDBJ databases">
        <title>Whole genome shotgun sequence of Streptomyces xanthophaeus NBRC 12829.</title>
        <authorList>
            <person name="Komaki H."/>
            <person name="Tamura T."/>
        </authorList>
    </citation>
    <scope>NUCLEOTIDE SEQUENCE</scope>
    <source>
        <strain evidence="1">NBRC 12829</strain>
    </source>
</reference>
<accession>A0A919GS42</accession>
<dbReference type="Proteomes" id="UP000600026">
    <property type="component" value="Unassembled WGS sequence"/>
</dbReference>
<evidence type="ECO:0000313" key="2">
    <source>
        <dbReference type="Proteomes" id="UP000600026"/>
    </source>
</evidence>
<comment type="caution">
    <text evidence="1">The sequence shown here is derived from an EMBL/GenBank/DDBJ whole genome shotgun (WGS) entry which is preliminary data.</text>
</comment>
<name>A0A919GS42_9ACTN</name>
<proteinExistence type="predicted"/>
<evidence type="ECO:0000313" key="1">
    <source>
        <dbReference type="EMBL" id="GHI83488.1"/>
    </source>
</evidence>
<protein>
    <submittedName>
        <fullName evidence="1">Uncharacterized protein</fullName>
    </submittedName>
</protein>
<organism evidence="1 2">
    <name type="scientific">Streptomyces xanthophaeus</name>
    <dbReference type="NCBI Taxonomy" id="67385"/>
    <lineage>
        <taxon>Bacteria</taxon>
        <taxon>Bacillati</taxon>
        <taxon>Actinomycetota</taxon>
        <taxon>Actinomycetes</taxon>
        <taxon>Kitasatosporales</taxon>
        <taxon>Streptomycetaceae</taxon>
        <taxon>Streptomyces</taxon>
    </lineage>
</organism>
<gene>
    <name evidence="1" type="ORF">Sxan_08520</name>
</gene>